<name>A0A8T3CG25_9TELE</name>
<dbReference type="PANTHER" id="PTHR31997">
    <property type="entry name" value="AGAP003710-PA"/>
    <property type="match status" value="1"/>
</dbReference>
<keyword evidence="5" id="KW-1185">Reference proteome</keyword>
<comment type="similarity">
    <text evidence="1">Belongs to the FAM149 family.</text>
</comment>
<feature type="region of interest" description="Disordered" evidence="2">
    <location>
        <begin position="617"/>
        <end position="675"/>
    </location>
</feature>
<evidence type="ECO:0000256" key="2">
    <source>
        <dbReference type="SAM" id="MobiDB-lite"/>
    </source>
</evidence>
<accession>A0A8T3CG25</accession>
<dbReference type="Proteomes" id="UP000829720">
    <property type="component" value="Unassembled WGS sequence"/>
</dbReference>
<dbReference type="EMBL" id="JAERUA010000023">
    <property type="protein sequence ID" value="KAI1883536.1"/>
    <property type="molecule type" value="Genomic_DNA"/>
</dbReference>
<dbReference type="Pfam" id="PF12516">
    <property type="entry name" value="DUF3719"/>
    <property type="match status" value="1"/>
</dbReference>
<evidence type="ECO:0000256" key="1">
    <source>
        <dbReference type="ARBA" id="ARBA00008309"/>
    </source>
</evidence>
<feature type="compositionally biased region" description="Polar residues" evidence="2">
    <location>
        <begin position="617"/>
        <end position="630"/>
    </location>
</feature>
<comment type="caution">
    <text evidence="4">The sequence shown here is derived from an EMBL/GenBank/DDBJ whole genome shotgun (WGS) entry which is preliminary data.</text>
</comment>
<evidence type="ECO:0000313" key="5">
    <source>
        <dbReference type="Proteomes" id="UP000829720"/>
    </source>
</evidence>
<reference evidence="4" key="1">
    <citation type="submission" date="2021-01" db="EMBL/GenBank/DDBJ databases">
        <authorList>
            <person name="Zahm M."/>
            <person name="Roques C."/>
            <person name="Cabau C."/>
            <person name="Klopp C."/>
            <person name="Donnadieu C."/>
            <person name="Jouanno E."/>
            <person name="Lampietro C."/>
            <person name="Louis A."/>
            <person name="Herpin A."/>
            <person name="Echchiki A."/>
            <person name="Berthelot C."/>
            <person name="Parey E."/>
            <person name="Roest-Crollius H."/>
            <person name="Braasch I."/>
            <person name="Postlethwait J."/>
            <person name="Bobe J."/>
            <person name="Montfort J."/>
            <person name="Bouchez O."/>
            <person name="Begum T."/>
            <person name="Mejri S."/>
            <person name="Adams A."/>
            <person name="Chen W.-J."/>
            <person name="Guiguen Y."/>
        </authorList>
    </citation>
    <scope>NUCLEOTIDE SEQUENCE</scope>
    <source>
        <tissue evidence="4">Blood</tissue>
    </source>
</reference>
<feature type="region of interest" description="Disordered" evidence="2">
    <location>
        <begin position="73"/>
        <end position="93"/>
    </location>
</feature>
<feature type="compositionally biased region" description="Basic residues" evidence="2">
    <location>
        <begin position="653"/>
        <end position="675"/>
    </location>
</feature>
<evidence type="ECO:0000313" key="4">
    <source>
        <dbReference type="EMBL" id="KAI1883536.1"/>
    </source>
</evidence>
<feature type="region of interest" description="Disordered" evidence="2">
    <location>
        <begin position="448"/>
        <end position="482"/>
    </location>
</feature>
<feature type="compositionally biased region" description="Low complexity" evidence="2">
    <location>
        <begin position="74"/>
        <end position="88"/>
    </location>
</feature>
<evidence type="ECO:0000259" key="3">
    <source>
        <dbReference type="Pfam" id="PF12516"/>
    </source>
</evidence>
<dbReference type="InterPro" id="IPR022194">
    <property type="entry name" value="DUF3719"/>
</dbReference>
<gene>
    <name evidence="4" type="ORF">AGOR_G00232600</name>
</gene>
<organism evidence="4 5">
    <name type="scientific">Albula goreensis</name>
    <dbReference type="NCBI Taxonomy" id="1534307"/>
    <lineage>
        <taxon>Eukaryota</taxon>
        <taxon>Metazoa</taxon>
        <taxon>Chordata</taxon>
        <taxon>Craniata</taxon>
        <taxon>Vertebrata</taxon>
        <taxon>Euteleostomi</taxon>
        <taxon>Actinopterygii</taxon>
        <taxon>Neopterygii</taxon>
        <taxon>Teleostei</taxon>
        <taxon>Albuliformes</taxon>
        <taxon>Albulidae</taxon>
        <taxon>Albula</taxon>
    </lineage>
</organism>
<dbReference type="OrthoDB" id="2134133at2759"/>
<dbReference type="InterPro" id="IPR039630">
    <property type="entry name" value="FAM149"/>
</dbReference>
<proteinExistence type="inferred from homology"/>
<sequence>MHGALASLAWPPALPQLHQSCARHCRAGRAKRDWELIVIGKKLNKQSPGHGFSDKNAYPIPAHFTTSVVGASESYQSVSPQSPDSQPSDGRVTPLSHLISWSETQSCATEISTEQSSICSWRDDEFDRVNTQRVCQLFADVDELLYEGKLSSRTQALLDECRQWNGQSPHLRILGKQLEAPKHEGFQFFHRMATCTSDGNALAAPPQDSASDSREFCVEGYKVVPTPCVLHSSSSIQNTLSVHHLTSILEEEVYEAEGQIWEFFAYDAKEADEEGVDYRKALAPVRSGVPPVSPHACIRDAVAGEVFDNVWRQVVSVLEAELLHKHWENDLTDAVAHVGASDSNRAACDSSAHILIKSLTGPTSRGSDTRSMSLWPNIIPRQVSQVSSASKNNLNGVMTIQAKPLQQRQHGFSEKTQCDADDRPGPLMLAGKGPAGLMEHSFLSASRGSCALSRRPPSQRRLPKLSADTRPSPGHAVNNSNGILRGTKLSTVTEGMASAPVSAARKQRFPSIRPDALDQEPASGPASRLIPHRGRVPQSRVVSAIHPVSTLPPLQEPTLQLDALPRPNTTHTFRSDTPIKRSFTPMEFACHMRSGRRPVTGERSRIGVTGFSMGISNSTANSFAEGTSPQRRALHPPSTEGEEAEGPLPLGTHHQRKAFSRIPAHGKKKLQAALS</sequence>
<dbReference type="AlphaFoldDB" id="A0A8T3CG25"/>
<dbReference type="PANTHER" id="PTHR31997:SF2">
    <property type="entry name" value="PROTEIN FAM149A"/>
    <property type="match status" value="1"/>
</dbReference>
<protein>
    <recommendedName>
        <fullName evidence="3">DUF3719 domain-containing protein</fullName>
    </recommendedName>
</protein>
<feature type="domain" description="DUF3719" evidence="3">
    <location>
        <begin position="144"/>
        <end position="204"/>
    </location>
</feature>